<keyword evidence="2" id="KW-0677">Repeat</keyword>
<evidence type="ECO:0000256" key="3">
    <source>
        <dbReference type="SAM" id="Phobius"/>
    </source>
</evidence>
<keyword evidence="3" id="KW-0812">Transmembrane</keyword>
<dbReference type="EMBL" id="CAACVG010008120">
    <property type="protein sequence ID" value="VEN48620.1"/>
    <property type="molecule type" value="Genomic_DNA"/>
</dbReference>
<keyword evidence="1" id="KW-0433">Leucine-rich repeat</keyword>
<sequence length="566" mass="64937">MLSIWIILLINMLPSELNAKCLTHLTKEKVDDTFSDRMSYETPQMRTVGVTTTCTNVTLPLERFVEHLCEDCTREMKISASNIPTLQRTSFHGIRDLDILRLNGTNTRYVDPGTFEDMNKLQELYITDNNIQKIFNNSFNPLPKLKTLDLSHNALIDFESQFLDGNLNLMYLNISSNQLSSLSFKHSIKLESIDVRNNVIKTINFENITANFGYFSYNRLRQIEGCTLKVQNLDLSYNNMSTLPSLDKKCSKPEFEVVVLKLSHNVLTELNSNFFQAFPKLTSLNVSNNMIAHLSVTMFQYFPGMNNLDMSYNMLSEFDASIFDFSAKLTHVNVSYNKITFVDNKIVTNHLQRSIDLRIQCNIIQFDMLIRLIGILPPKTNLYIDILQKSFTWLELKEIREAAIKANITIKDIPNRCDNEVTRNDIIESSNATAKVDHKSVLGNITKFINNVTNSSKTLETALEHSYVVYHDSVHATDDKIHELLEQLDKSIHGVIDKMQSENYSEALGNDVEENDNSGLLKAVIVLLVFVIVLISILITQRYARRWSDFIQRGEENIELLDNNRI</sequence>
<reference evidence="5 6" key="1">
    <citation type="submission" date="2019-01" db="EMBL/GenBank/DDBJ databases">
        <authorList>
            <person name="Sayadi A."/>
        </authorList>
    </citation>
    <scope>NUCLEOTIDE SEQUENCE [LARGE SCALE GENOMIC DNA]</scope>
</reference>
<dbReference type="Proteomes" id="UP000410492">
    <property type="component" value="Unassembled WGS sequence"/>
</dbReference>
<dbReference type="Gene3D" id="3.80.10.10">
    <property type="entry name" value="Ribonuclease Inhibitor"/>
    <property type="match status" value="2"/>
</dbReference>
<dbReference type="InterPro" id="IPR001611">
    <property type="entry name" value="Leu-rich_rpt"/>
</dbReference>
<accession>A0A653CL43</accession>
<dbReference type="InterPro" id="IPR003591">
    <property type="entry name" value="Leu-rich_rpt_typical-subtyp"/>
</dbReference>
<dbReference type="SMART" id="SM00369">
    <property type="entry name" value="LRR_TYP"/>
    <property type="match status" value="5"/>
</dbReference>
<keyword evidence="3" id="KW-1133">Transmembrane helix</keyword>
<dbReference type="AlphaFoldDB" id="A0A653CL43"/>
<feature type="transmembrane region" description="Helical" evidence="3">
    <location>
        <begin position="520"/>
        <end position="539"/>
    </location>
</feature>
<feature type="signal peptide" evidence="4">
    <location>
        <begin position="1"/>
        <end position="19"/>
    </location>
</feature>
<dbReference type="PANTHER" id="PTHR24366">
    <property type="entry name" value="IG(IMMUNOGLOBULIN) AND LRR(LEUCINE RICH REPEAT) DOMAINS"/>
    <property type="match status" value="1"/>
</dbReference>
<dbReference type="PROSITE" id="PS51450">
    <property type="entry name" value="LRR"/>
    <property type="match status" value="3"/>
</dbReference>
<dbReference type="OrthoDB" id="8023798at2759"/>
<keyword evidence="4" id="KW-0732">Signal</keyword>
<evidence type="ECO:0000313" key="6">
    <source>
        <dbReference type="Proteomes" id="UP000410492"/>
    </source>
</evidence>
<name>A0A653CL43_CALMS</name>
<evidence type="ECO:0000256" key="1">
    <source>
        <dbReference type="ARBA" id="ARBA00022614"/>
    </source>
</evidence>
<organism evidence="5 6">
    <name type="scientific">Callosobruchus maculatus</name>
    <name type="common">Southern cowpea weevil</name>
    <name type="synonym">Pulse bruchid</name>
    <dbReference type="NCBI Taxonomy" id="64391"/>
    <lineage>
        <taxon>Eukaryota</taxon>
        <taxon>Metazoa</taxon>
        <taxon>Ecdysozoa</taxon>
        <taxon>Arthropoda</taxon>
        <taxon>Hexapoda</taxon>
        <taxon>Insecta</taxon>
        <taxon>Pterygota</taxon>
        <taxon>Neoptera</taxon>
        <taxon>Endopterygota</taxon>
        <taxon>Coleoptera</taxon>
        <taxon>Polyphaga</taxon>
        <taxon>Cucujiformia</taxon>
        <taxon>Chrysomeloidea</taxon>
        <taxon>Chrysomelidae</taxon>
        <taxon>Bruchinae</taxon>
        <taxon>Bruchini</taxon>
        <taxon>Callosobruchus</taxon>
    </lineage>
</organism>
<keyword evidence="3" id="KW-0472">Membrane</keyword>
<dbReference type="PANTHER" id="PTHR24366:SF96">
    <property type="entry name" value="LEUCINE RICH REPEAT CONTAINING 53"/>
    <property type="match status" value="1"/>
</dbReference>
<proteinExistence type="predicted"/>
<dbReference type="Pfam" id="PF13855">
    <property type="entry name" value="LRR_8"/>
    <property type="match status" value="2"/>
</dbReference>
<evidence type="ECO:0000313" key="5">
    <source>
        <dbReference type="EMBL" id="VEN48620.1"/>
    </source>
</evidence>
<protein>
    <submittedName>
        <fullName evidence="5">Uncharacterized protein</fullName>
    </submittedName>
</protein>
<dbReference type="SUPFAM" id="SSF52058">
    <property type="entry name" value="L domain-like"/>
    <property type="match status" value="1"/>
</dbReference>
<evidence type="ECO:0000256" key="2">
    <source>
        <dbReference type="ARBA" id="ARBA00022737"/>
    </source>
</evidence>
<keyword evidence="6" id="KW-1185">Reference proteome</keyword>
<gene>
    <name evidence="5" type="ORF">CALMAC_LOCUS9998</name>
</gene>
<evidence type="ECO:0000256" key="4">
    <source>
        <dbReference type="SAM" id="SignalP"/>
    </source>
</evidence>
<feature type="chain" id="PRO_5024976971" evidence="4">
    <location>
        <begin position="20"/>
        <end position="566"/>
    </location>
</feature>
<dbReference type="InterPro" id="IPR032675">
    <property type="entry name" value="LRR_dom_sf"/>
</dbReference>